<dbReference type="InterPro" id="IPR036188">
    <property type="entry name" value="FAD/NAD-bd_sf"/>
</dbReference>
<evidence type="ECO:0000259" key="4">
    <source>
        <dbReference type="Pfam" id="PF01593"/>
    </source>
</evidence>
<organism evidence="5 6">
    <name type="scientific">Lacipirellula limnantheis</name>
    <dbReference type="NCBI Taxonomy" id="2528024"/>
    <lineage>
        <taxon>Bacteria</taxon>
        <taxon>Pseudomonadati</taxon>
        <taxon>Planctomycetota</taxon>
        <taxon>Planctomycetia</taxon>
        <taxon>Pirellulales</taxon>
        <taxon>Lacipirellulaceae</taxon>
        <taxon>Lacipirellula</taxon>
    </lineage>
</organism>
<protein>
    <submittedName>
        <fullName evidence="5">Protoporphyrinogen oxidase</fullName>
    </submittedName>
</protein>
<dbReference type="InterPro" id="IPR002937">
    <property type="entry name" value="Amino_oxidase"/>
</dbReference>
<dbReference type="PRINTS" id="PR00757">
    <property type="entry name" value="AMINEOXDASEF"/>
</dbReference>
<dbReference type="AlphaFoldDB" id="A0A517TVY0"/>
<dbReference type="PANTHER" id="PTHR42923:SF17">
    <property type="entry name" value="AMINE OXIDASE DOMAIN-CONTAINING PROTEIN"/>
    <property type="match status" value="1"/>
</dbReference>
<evidence type="ECO:0000313" key="5">
    <source>
        <dbReference type="EMBL" id="QDT72533.1"/>
    </source>
</evidence>
<dbReference type="KEGG" id="llh:I41_17130"/>
<dbReference type="EMBL" id="CP036339">
    <property type="protein sequence ID" value="QDT72533.1"/>
    <property type="molecule type" value="Genomic_DNA"/>
</dbReference>
<dbReference type="Proteomes" id="UP000317909">
    <property type="component" value="Chromosome"/>
</dbReference>
<dbReference type="SUPFAM" id="SSF51905">
    <property type="entry name" value="FAD/NAD(P)-binding domain"/>
    <property type="match status" value="1"/>
</dbReference>
<feature type="binding site" evidence="3">
    <location>
        <begin position="31"/>
        <end position="32"/>
    </location>
    <ligand>
        <name>FAD</name>
        <dbReference type="ChEBI" id="CHEBI:57692"/>
    </ligand>
</feature>
<dbReference type="GO" id="GO:0016491">
    <property type="term" value="F:oxidoreductase activity"/>
    <property type="evidence" value="ECO:0007669"/>
    <property type="project" value="UniProtKB-KW"/>
</dbReference>
<evidence type="ECO:0000256" key="3">
    <source>
        <dbReference type="PIRSR" id="PIRSR601613-1"/>
    </source>
</evidence>
<dbReference type="PANTHER" id="PTHR42923">
    <property type="entry name" value="PROTOPORPHYRINOGEN OXIDASE"/>
    <property type="match status" value="1"/>
</dbReference>
<accession>A0A517TVY0</accession>
<dbReference type="OrthoDB" id="20837at2"/>
<gene>
    <name evidence="5" type="ORF">I41_17130</name>
</gene>
<proteinExistence type="predicted"/>
<feature type="domain" description="Amine oxidase" evidence="4">
    <location>
        <begin position="12"/>
        <end position="273"/>
    </location>
</feature>
<keyword evidence="2" id="KW-0560">Oxidoreductase</keyword>
<reference evidence="5 6" key="1">
    <citation type="submission" date="2019-02" db="EMBL/GenBank/DDBJ databases">
        <title>Deep-cultivation of Planctomycetes and their phenomic and genomic characterization uncovers novel biology.</title>
        <authorList>
            <person name="Wiegand S."/>
            <person name="Jogler M."/>
            <person name="Boedeker C."/>
            <person name="Pinto D."/>
            <person name="Vollmers J."/>
            <person name="Rivas-Marin E."/>
            <person name="Kohn T."/>
            <person name="Peeters S.H."/>
            <person name="Heuer A."/>
            <person name="Rast P."/>
            <person name="Oberbeckmann S."/>
            <person name="Bunk B."/>
            <person name="Jeske O."/>
            <person name="Meyerdierks A."/>
            <person name="Storesund J.E."/>
            <person name="Kallscheuer N."/>
            <person name="Luecker S."/>
            <person name="Lage O.M."/>
            <person name="Pohl T."/>
            <person name="Merkel B.J."/>
            <person name="Hornburger P."/>
            <person name="Mueller R.-W."/>
            <person name="Bruemmer F."/>
            <person name="Labrenz M."/>
            <person name="Spormann A.M."/>
            <person name="Op den Camp H."/>
            <person name="Overmann J."/>
            <person name="Amann R."/>
            <person name="Jetten M.S.M."/>
            <person name="Mascher T."/>
            <person name="Medema M.H."/>
            <person name="Devos D.P."/>
            <person name="Kaster A.-K."/>
            <person name="Ovreas L."/>
            <person name="Rohde M."/>
            <person name="Galperin M.Y."/>
            <person name="Jogler C."/>
        </authorList>
    </citation>
    <scope>NUCLEOTIDE SEQUENCE [LARGE SCALE GENOMIC DNA]</scope>
    <source>
        <strain evidence="5 6">I41</strain>
    </source>
</reference>
<dbReference type="Pfam" id="PF01593">
    <property type="entry name" value="Amino_oxidase"/>
    <property type="match status" value="1"/>
</dbReference>
<dbReference type="InterPro" id="IPR050464">
    <property type="entry name" value="Zeta_carotene_desat/Oxidored"/>
</dbReference>
<evidence type="ECO:0000313" key="6">
    <source>
        <dbReference type="Proteomes" id="UP000317909"/>
    </source>
</evidence>
<dbReference type="InterPro" id="IPR001613">
    <property type="entry name" value="Flavin_amine_oxidase"/>
</dbReference>
<evidence type="ECO:0000256" key="2">
    <source>
        <dbReference type="ARBA" id="ARBA00023002"/>
    </source>
</evidence>
<dbReference type="Gene3D" id="3.50.50.60">
    <property type="entry name" value="FAD/NAD(P)-binding domain"/>
    <property type="match status" value="1"/>
</dbReference>
<feature type="binding site" evidence="3">
    <location>
        <position position="13"/>
    </location>
    <ligand>
        <name>FAD</name>
        <dbReference type="ChEBI" id="CHEBI:57692"/>
    </ligand>
</feature>
<comment type="cofactor">
    <cofactor evidence="1">
        <name>FAD</name>
        <dbReference type="ChEBI" id="CHEBI:57692"/>
    </cofactor>
</comment>
<sequence>MRKRIAIIGAGVSGLVAARLLSERHDVTLFEAAGHLGGHARTVEFEAYGHRFAADVGFMVFNHQTYPNFARMLARLGVASQPSDMSFSVRIDECDLEYQGSSLNGLFAQRRNLARPTFLRMLRDVVRFNRDASRALTGALAESPELTLGEFAADAGYCREMLDHYLLPMTAAIWSAPPRAVEQFPAAFLFRFFQNHGLIQLRDRPQWRTIAGGSRRYVEALAEPLREAAAIRENSQIVAVERMNAGGVRLRDADGDAGRFDAAVLATHGPQSLQLLTNPQPIEREVLGCFVTQQNLAVLHTDVSHLPRRRRAWASWNYRVDGDATRPATVTYDLNRLQRLGAPAPLCLTLNPATPIAAKTELARFEFAHPLYSNAAIAAQRRWPELHQQDAIAFCGAYWGNGFHEDGVTSALAVCRRFGVGLDDLIPCRAASTRETSSTFVATP</sequence>
<keyword evidence="6" id="KW-1185">Reference proteome</keyword>
<name>A0A517TVY0_9BACT</name>
<dbReference type="RefSeq" id="WP_145432093.1">
    <property type="nucleotide sequence ID" value="NZ_CP036339.1"/>
</dbReference>
<evidence type="ECO:0000256" key="1">
    <source>
        <dbReference type="ARBA" id="ARBA00001974"/>
    </source>
</evidence>
<dbReference type="FunFam" id="1.10.405.20:FF:000001">
    <property type="entry name" value="Amine oxidase"/>
    <property type="match status" value="1"/>
</dbReference>